<dbReference type="EMBL" id="JACHNC010000001">
    <property type="protein sequence ID" value="MBB4747899.1"/>
    <property type="molecule type" value="Genomic_DNA"/>
</dbReference>
<evidence type="ECO:0000313" key="3">
    <source>
        <dbReference type="Proteomes" id="UP000590511"/>
    </source>
</evidence>
<reference evidence="2 3" key="1">
    <citation type="submission" date="2020-08" db="EMBL/GenBank/DDBJ databases">
        <title>Sequencing the genomes of 1000 actinobacteria strains.</title>
        <authorList>
            <person name="Klenk H.-P."/>
        </authorList>
    </citation>
    <scope>NUCLEOTIDE SEQUENCE [LARGE SCALE GENOMIC DNA]</scope>
    <source>
        <strain evidence="2 3">DSM 43150</strain>
    </source>
</reference>
<protein>
    <submittedName>
        <fullName evidence="2">Uncharacterized protein</fullName>
    </submittedName>
</protein>
<feature type="region of interest" description="Disordered" evidence="1">
    <location>
        <begin position="47"/>
        <end position="75"/>
    </location>
</feature>
<comment type="caution">
    <text evidence="2">The sequence shown here is derived from an EMBL/GenBank/DDBJ whole genome shotgun (WGS) entry which is preliminary data.</text>
</comment>
<sequence length="237" mass="26036">MTSGRAFLGWLPITQSGQYLWFVRCPDPWLYFGWRGVGVRRLRVCPSAGDTTAPRSRATPTVAPRQHASAYSTGSPNAKEPLTLFGLQSWLVRLPVPATEPVLREVHPSHADRRLPGRQLFARSVRSVFVNREAVALGAAGNETGSTRATELAVSRECQHWRAGACCDPYTSKPPHRNATVNVPMARHSTLAAVAFSSVQLSRRRQSRQRTSVGIPVIDDECVVADNDDAAVERLLV</sequence>
<accession>A0A7W7HCA3</accession>
<gene>
    <name evidence="2" type="ORF">BJ964_002060</name>
</gene>
<evidence type="ECO:0000313" key="2">
    <source>
        <dbReference type="EMBL" id="MBB4747899.1"/>
    </source>
</evidence>
<organism evidence="2 3">
    <name type="scientific">Actinoplanes lobatus</name>
    <dbReference type="NCBI Taxonomy" id="113568"/>
    <lineage>
        <taxon>Bacteria</taxon>
        <taxon>Bacillati</taxon>
        <taxon>Actinomycetota</taxon>
        <taxon>Actinomycetes</taxon>
        <taxon>Micromonosporales</taxon>
        <taxon>Micromonosporaceae</taxon>
        <taxon>Actinoplanes</taxon>
    </lineage>
</organism>
<dbReference type="Proteomes" id="UP000590511">
    <property type="component" value="Unassembled WGS sequence"/>
</dbReference>
<dbReference type="AlphaFoldDB" id="A0A7W7HCA3"/>
<name>A0A7W7HCA3_9ACTN</name>
<proteinExistence type="predicted"/>
<evidence type="ECO:0000256" key="1">
    <source>
        <dbReference type="SAM" id="MobiDB-lite"/>
    </source>
</evidence>